<dbReference type="Gene3D" id="2.40.160.20">
    <property type="match status" value="1"/>
</dbReference>
<dbReference type="GO" id="GO:0009279">
    <property type="term" value="C:cell outer membrane"/>
    <property type="evidence" value="ECO:0007669"/>
    <property type="project" value="UniProtKB-SubCell"/>
</dbReference>
<evidence type="ECO:0008006" key="4">
    <source>
        <dbReference type="Google" id="ProtNLM"/>
    </source>
</evidence>
<dbReference type="RefSeq" id="WP_103526316.1">
    <property type="nucleotide sequence ID" value="NZ_JAIZDC010000007.1"/>
</dbReference>
<accession>A0A454JDA4</accession>
<keyword evidence="3" id="KW-1185">Reference proteome</keyword>
<reference evidence="2 3" key="1">
    <citation type="submission" date="2018-10" db="EMBL/GenBank/DDBJ databases">
        <title>Draft genome sequence of Aquitalea MWU14-2217 isolated from a wild cranberry bog in Provincetown, Massachusetts.</title>
        <authorList>
            <person name="Ebadzadsahrai G."/>
            <person name="Soby S."/>
        </authorList>
    </citation>
    <scope>NUCLEOTIDE SEQUENCE [LARGE SCALE GENOMIC DNA]</scope>
    <source>
        <strain evidence="2 3">MWU14-2217</strain>
    </source>
</reference>
<dbReference type="OrthoDB" id="5587755at2"/>
<dbReference type="InterPro" id="IPR009746">
    <property type="entry name" value="LipidA_acyl_PagP"/>
</dbReference>
<evidence type="ECO:0000313" key="2">
    <source>
        <dbReference type="EMBL" id="RMC91376.1"/>
    </source>
</evidence>
<organism evidence="2 3">
    <name type="scientific">Aquitalea palustris</name>
    <dbReference type="NCBI Taxonomy" id="2480983"/>
    <lineage>
        <taxon>Bacteria</taxon>
        <taxon>Pseudomonadati</taxon>
        <taxon>Pseudomonadota</taxon>
        <taxon>Betaproteobacteria</taxon>
        <taxon>Neisseriales</taxon>
        <taxon>Chromobacteriaceae</taxon>
        <taxon>Aquitalea</taxon>
    </lineage>
</organism>
<protein>
    <recommendedName>
        <fullName evidence="4">Outer membrane protein beta-barrel domain-containing protein</fullName>
    </recommendedName>
</protein>
<comment type="subcellular location">
    <subcellularLocation>
        <location evidence="1">Cell outer membrane</location>
    </subcellularLocation>
</comment>
<evidence type="ECO:0000256" key="1">
    <source>
        <dbReference type="ARBA" id="ARBA00004442"/>
    </source>
</evidence>
<comment type="caution">
    <text evidence="2">The sequence shown here is derived from an EMBL/GenBank/DDBJ whole genome shotgun (WGS) entry which is preliminary data.</text>
</comment>
<name>A0A454JDA4_9NEIS</name>
<dbReference type="AlphaFoldDB" id="A0A454JDA4"/>
<gene>
    <name evidence="2" type="ORF">EAY64_19190</name>
</gene>
<evidence type="ECO:0000313" key="3">
    <source>
        <dbReference type="Proteomes" id="UP000274139"/>
    </source>
</evidence>
<dbReference type="EMBL" id="RFAR01000116">
    <property type="protein sequence ID" value="RMC91376.1"/>
    <property type="molecule type" value="Genomic_DNA"/>
</dbReference>
<dbReference type="Proteomes" id="UP000274139">
    <property type="component" value="Unassembled WGS sequence"/>
</dbReference>
<dbReference type="Pfam" id="PF07017">
    <property type="entry name" value="PagP"/>
    <property type="match status" value="1"/>
</dbReference>
<proteinExistence type="predicted"/>
<sequence>MHKLIMMFAGLLGSVGVYADSSFSLLLSGASIHSGCQQGKGEKAKSCEFNNNNPGLGLEWAFAGNEDNGRWFTRAATYRDSFEQQAWYVSVGYRKEWQIIGPVYLGAGVQAGYLDGSGIKGVAALPMISVGSKDVALEIGYAPKTNTVGQHKRVNVTTFSLRWSF</sequence>